<gene>
    <name evidence="1" type="ORF">GCM10007857_46710</name>
</gene>
<comment type="caution">
    <text evidence="1">The sequence shown here is derived from an EMBL/GenBank/DDBJ whole genome shotgun (WGS) entry which is preliminary data.</text>
</comment>
<sequence>MTVRFDSEALAARARNLGTLNGMKLLFVTLDVPPSPAFALLDVEFYNANALSPLPAKTDFTLTGGTRLRAGLNPGEVQVTQVSAGATPNVLRLRVEPIGDYSTYTLGITRPEFDPLFASIAFKFRPGCFNLNCAPGSDFSPPPDEPAIDYLARDYDSFRHVLIAAMMQRVPNWQPTSEADLDQVLIDLIAADADELADYQDRVMNEAYFATARKRVSLARYARLMDYHIHEGNQASTWLAVQVLMDHTLPAKIGAWTGDQWRDARAVIFASEADQACFAVLNQLDVYGWDETVSAIEAGSTEADLTTNVAGMSQGEADALRDAFLATDASGAAIVSYILIQQDLNPETGTVNGRDPAARQVMQLLPLGGAVARAESMKDPRPDPVTSADRWFVRVRWLAADALTRCYATQTRCDGQLITGVSRFYGNLLRVTQGRPHVTTFSAPGSILASPDDFSFESKDAAEYEALTRQIGPEQKPWGTALRLTKLPLAFRNTAPGGDEPTRSTLRVTVGGIAGAWDEQSDLIESDGSAQHFVVETDELGVSRIRFGDGINGAALPDDAVVSCEYRLGQGESGNVGADQLLHIDDAAVSAVWNPLDVVDGRSPQPPQEILRAVPEAYRRIQKRAVTLADYAARAEEIPGVARAHAQYAWTGSWRTVRVAIDPLGRTTLDPAFARTITDHLDALRLIGEDLEVRPAQYVPLDIKLTLCADPDYWADDLWAVLENEFSTGFTPDGRPGFFNPDQWTFGQALHASQVIGRALRITGVDRVLSLSMRRWNAGLGGALVTVTLTPDMMPENVVEKIPVAAFEIIEVNNDPSRLETGRIQFDILGGRQ</sequence>
<keyword evidence="2" id="KW-1185">Reference proteome</keyword>
<accession>A0ABQ6B0L2</accession>
<dbReference type="RefSeq" id="WP_284269081.1">
    <property type="nucleotide sequence ID" value="NZ_BSOW01000016.1"/>
</dbReference>
<protein>
    <submittedName>
        <fullName evidence="1">Baseplate assembly protein</fullName>
    </submittedName>
</protein>
<proteinExistence type="predicted"/>
<evidence type="ECO:0000313" key="2">
    <source>
        <dbReference type="Proteomes" id="UP001156905"/>
    </source>
</evidence>
<name>A0ABQ6B0L2_9BRAD</name>
<evidence type="ECO:0000313" key="1">
    <source>
        <dbReference type="EMBL" id="GLR87959.1"/>
    </source>
</evidence>
<dbReference type="EMBL" id="BSOW01000016">
    <property type="protein sequence ID" value="GLR87959.1"/>
    <property type="molecule type" value="Genomic_DNA"/>
</dbReference>
<organism evidence="1 2">
    <name type="scientific">Bradyrhizobium iriomotense</name>
    <dbReference type="NCBI Taxonomy" id="441950"/>
    <lineage>
        <taxon>Bacteria</taxon>
        <taxon>Pseudomonadati</taxon>
        <taxon>Pseudomonadota</taxon>
        <taxon>Alphaproteobacteria</taxon>
        <taxon>Hyphomicrobiales</taxon>
        <taxon>Nitrobacteraceae</taxon>
        <taxon>Bradyrhizobium</taxon>
    </lineage>
</organism>
<dbReference type="Proteomes" id="UP001156905">
    <property type="component" value="Unassembled WGS sequence"/>
</dbReference>
<reference evidence="2" key="1">
    <citation type="journal article" date="2019" name="Int. J. Syst. Evol. Microbiol.">
        <title>The Global Catalogue of Microorganisms (GCM) 10K type strain sequencing project: providing services to taxonomists for standard genome sequencing and annotation.</title>
        <authorList>
            <consortium name="The Broad Institute Genomics Platform"/>
            <consortium name="The Broad Institute Genome Sequencing Center for Infectious Disease"/>
            <person name="Wu L."/>
            <person name="Ma J."/>
        </authorList>
    </citation>
    <scope>NUCLEOTIDE SEQUENCE [LARGE SCALE GENOMIC DNA]</scope>
    <source>
        <strain evidence="2">NBRC 102520</strain>
    </source>
</reference>